<dbReference type="Gene3D" id="3.40.50.1110">
    <property type="entry name" value="SGNH hydrolase"/>
    <property type="match status" value="1"/>
</dbReference>
<dbReference type="OrthoDB" id="5292073at2"/>
<proteinExistence type="predicted"/>
<dbReference type="AlphaFoldDB" id="A0A3A8J580"/>
<keyword evidence="1" id="KW-0378">Hydrolase</keyword>
<reference evidence="4" key="1">
    <citation type="submission" date="2018-09" db="EMBL/GenBank/DDBJ databases">
        <authorList>
            <person name="Livingstone P.G."/>
            <person name="Whitworth D.E."/>
        </authorList>
    </citation>
    <scope>NUCLEOTIDE SEQUENCE [LARGE SCALE GENOMIC DNA]</scope>
    <source>
        <strain evidence="4">CA054A</strain>
    </source>
</reference>
<dbReference type="InterPro" id="IPR051058">
    <property type="entry name" value="GDSL_Est/Lipase"/>
</dbReference>
<comment type="caution">
    <text evidence="3">The sequence shown here is derived from an EMBL/GenBank/DDBJ whole genome shotgun (WGS) entry which is preliminary data.</text>
</comment>
<name>A0A3A8J580_9BACT</name>
<dbReference type="EMBL" id="RAVZ01000061">
    <property type="protein sequence ID" value="RKG90046.1"/>
    <property type="molecule type" value="Genomic_DNA"/>
</dbReference>
<protein>
    <recommendedName>
        <fullName evidence="5">SGNH/GDSL hydrolase family protein</fullName>
    </recommendedName>
</protein>
<gene>
    <name evidence="3" type="ORF">D7V88_11695</name>
</gene>
<dbReference type="GO" id="GO:0016788">
    <property type="term" value="F:hydrolase activity, acting on ester bonds"/>
    <property type="evidence" value="ECO:0007669"/>
    <property type="project" value="InterPro"/>
</dbReference>
<dbReference type="Pfam" id="PF00657">
    <property type="entry name" value="Lipase_GDSL"/>
    <property type="match status" value="1"/>
</dbReference>
<dbReference type="RefSeq" id="WP_120540708.1">
    <property type="nucleotide sequence ID" value="NZ_RAVZ01000061.1"/>
</dbReference>
<evidence type="ECO:0008006" key="5">
    <source>
        <dbReference type="Google" id="ProtNLM"/>
    </source>
</evidence>
<dbReference type="CDD" id="cd01846">
    <property type="entry name" value="fatty_acyltransferase_like"/>
    <property type="match status" value="1"/>
</dbReference>
<organism evidence="3 4">
    <name type="scientific">Corallococcus terminator</name>
    <dbReference type="NCBI Taxonomy" id="2316733"/>
    <lineage>
        <taxon>Bacteria</taxon>
        <taxon>Pseudomonadati</taxon>
        <taxon>Myxococcota</taxon>
        <taxon>Myxococcia</taxon>
        <taxon>Myxococcales</taxon>
        <taxon>Cystobacterineae</taxon>
        <taxon>Myxococcaceae</taxon>
        <taxon>Corallococcus</taxon>
    </lineage>
</organism>
<dbReference type="PANTHER" id="PTHR45648">
    <property type="entry name" value="GDSL LIPASE/ACYLHYDROLASE FAMILY PROTEIN (AFU_ORTHOLOGUE AFUA_4G14700)"/>
    <property type="match status" value="1"/>
</dbReference>
<evidence type="ECO:0000256" key="2">
    <source>
        <dbReference type="SAM" id="SignalP"/>
    </source>
</evidence>
<keyword evidence="2" id="KW-0732">Signal</keyword>
<sequence length="299" mass="31244">MKHPFLSLVAALAAFLLPLHAGAQSSIVAFGDSLSDNGNNGTATSSPTTNPSSQISGTWVKQLATQLGLPLTASDNGGTNYARGGAVTSGMSGQVNTYLAAHPTASSTALYVLWGGGNDINYKAQANPFDSAGIKAAATTAANNINAQIRKLVAAGAKRILWVNMPPLNKTPAALSVPGGLGNTVLAPPVTQFNTLWTSHLTQLRKDFPSVTFIGMSSFNQFNAIIAAPSSYGLTNVTGTAKGKAVNPDKYLFWDEIHPTSYAHRIFADYGYDLVSDAFGFSAGLSADEWTVQDWSAAQ</sequence>
<keyword evidence="4" id="KW-1185">Reference proteome</keyword>
<dbReference type="Proteomes" id="UP000268094">
    <property type="component" value="Unassembled WGS sequence"/>
</dbReference>
<evidence type="ECO:0000256" key="1">
    <source>
        <dbReference type="ARBA" id="ARBA00022801"/>
    </source>
</evidence>
<accession>A0A3A8J580</accession>
<dbReference type="InterPro" id="IPR036514">
    <property type="entry name" value="SGNH_hydro_sf"/>
</dbReference>
<dbReference type="PANTHER" id="PTHR45648:SF22">
    <property type="entry name" value="GDSL LIPASE_ACYLHYDROLASE FAMILY PROTEIN (AFU_ORTHOLOGUE AFUA_4G14700)"/>
    <property type="match status" value="1"/>
</dbReference>
<dbReference type="SUPFAM" id="SSF52266">
    <property type="entry name" value="SGNH hydrolase"/>
    <property type="match status" value="1"/>
</dbReference>
<dbReference type="InterPro" id="IPR001087">
    <property type="entry name" value="GDSL"/>
</dbReference>
<feature type="signal peptide" evidence="2">
    <location>
        <begin position="1"/>
        <end position="23"/>
    </location>
</feature>
<evidence type="ECO:0000313" key="4">
    <source>
        <dbReference type="Proteomes" id="UP000268094"/>
    </source>
</evidence>
<evidence type="ECO:0000313" key="3">
    <source>
        <dbReference type="EMBL" id="RKG90046.1"/>
    </source>
</evidence>
<feature type="chain" id="PRO_5017369942" description="SGNH/GDSL hydrolase family protein" evidence="2">
    <location>
        <begin position="24"/>
        <end position="299"/>
    </location>
</feature>